<feature type="compositionally biased region" description="Gly residues" evidence="1">
    <location>
        <begin position="105"/>
        <end position="121"/>
    </location>
</feature>
<proteinExistence type="predicted"/>
<organism evidence="2 3">
    <name type="scientific">Wenzhouxiangella sediminis</name>
    <dbReference type="NCBI Taxonomy" id="1792836"/>
    <lineage>
        <taxon>Bacteria</taxon>
        <taxon>Pseudomonadati</taxon>
        <taxon>Pseudomonadota</taxon>
        <taxon>Gammaproteobacteria</taxon>
        <taxon>Chromatiales</taxon>
        <taxon>Wenzhouxiangellaceae</taxon>
        <taxon>Wenzhouxiangella</taxon>
    </lineage>
</organism>
<feature type="region of interest" description="Disordered" evidence="1">
    <location>
        <begin position="102"/>
        <end position="130"/>
    </location>
</feature>
<dbReference type="AlphaFoldDB" id="A0A3E1K6M5"/>
<reference evidence="2 3" key="1">
    <citation type="submission" date="2018-08" db="EMBL/GenBank/DDBJ databases">
        <title>Wenzhouxiangella salilacus sp. nov., a novel bacterium isolated from a saline lake in Xinjiang Province, China.</title>
        <authorList>
            <person name="Han S."/>
        </authorList>
    </citation>
    <scope>NUCLEOTIDE SEQUENCE [LARGE SCALE GENOMIC DNA]</scope>
    <source>
        <strain evidence="2 3">XDB06</strain>
    </source>
</reference>
<evidence type="ECO:0000313" key="2">
    <source>
        <dbReference type="EMBL" id="RFF29586.1"/>
    </source>
</evidence>
<dbReference type="EMBL" id="QUZK01000045">
    <property type="protein sequence ID" value="RFF29586.1"/>
    <property type="molecule type" value="Genomic_DNA"/>
</dbReference>
<evidence type="ECO:0000313" key="3">
    <source>
        <dbReference type="Proteomes" id="UP000260351"/>
    </source>
</evidence>
<protein>
    <submittedName>
        <fullName evidence="2">Uncharacterized protein</fullName>
    </submittedName>
</protein>
<name>A0A3E1K6M5_9GAMM</name>
<comment type="caution">
    <text evidence="2">The sequence shown here is derived from an EMBL/GenBank/DDBJ whole genome shotgun (WGS) entry which is preliminary data.</text>
</comment>
<dbReference type="Proteomes" id="UP000260351">
    <property type="component" value="Unassembled WGS sequence"/>
</dbReference>
<accession>A0A3E1K6M5</accession>
<gene>
    <name evidence="2" type="ORF">DZC52_12320</name>
</gene>
<keyword evidence="3" id="KW-1185">Reference proteome</keyword>
<sequence length="130" mass="12694">MALGLFSGTASAQSINVSIQCEPQSGYYLCNADPLDTSHNYTWSTTGGLILTMASGPVVSAQCWANQGGALMLNVSDGNGGSGYACMNLSCGNIDPADTCAAQAGSGGSGGGGNPGPGGPGDGDDDNPEP</sequence>
<evidence type="ECO:0000256" key="1">
    <source>
        <dbReference type="SAM" id="MobiDB-lite"/>
    </source>
</evidence>